<dbReference type="Pfam" id="PF03924">
    <property type="entry name" value="CHASE"/>
    <property type="match status" value="1"/>
</dbReference>
<dbReference type="SUPFAM" id="SSF55073">
    <property type="entry name" value="Nucleotide cyclase"/>
    <property type="match status" value="1"/>
</dbReference>
<keyword evidence="9" id="KW-0548">Nucleotidyltransferase</keyword>
<keyword evidence="5" id="KW-0472">Membrane</keyword>
<dbReference type="InterPro" id="IPR000160">
    <property type="entry name" value="GGDEF_dom"/>
</dbReference>
<dbReference type="InterPro" id="IPR050469">
    <property type="entry name" value="Diguanylate_Cyclase"/>
</dbReference>
<keyword evidence="4" id="KW-1133">Transmembrane helix</keyword>
<dbReference type="InterPro" id="IPR043128">
    <property type="entry name" value="Rev_trsase/Diguanyl_cyclase"/>
</dbReference>
<dbReference type="NCBIfam" id="TIGR00254">
    <property type="entry name" value="GGDEF"/>
    <property type="match status" value="1"/>
</dbReference>
<feature type="domain" description="CHASE" evidence="7">
    <location>
        <begin position="70"/>
        <end position="292"/>
    </location>
</feature>
<gene>
    <name evidence="9" type="ORF">ACFOOG_04765</name>
</gene>
<keyword evidence="9" id="KW-0808">Transferase</keyword>
<evidence type="ECO:0000259" key="7">
    <source>
        <dbReference type="PROSITE" id="PS50839"/>
    </source>
</evidence>
<sequence length="510" mass="56809">MNTKPLLAIIVFLISGVSGSWWMAQWLKDSETRVIEASFENDVARHTAALEREILLNLEILFSIKGALDVLPVLTEESFDVLTRDVLARTSAIQAFAWAPRVVHEARAQFELERQSDIPGFAITARSPTDAVVPAPVAPEYYPVYYIEPLRDNQAALGFDLSTEARRRAALLAARDQGEMVATAGIRLVQETSDQVGFLVFTPVYSGRPTDLASRRRELIGFFNGVFRLGDMFASAIETTDLDTMYLRLVDRTNGQNEVLLESGSLDDGQYSMTNAYRHTLSPIAGRQWEIQAVPNNAYVSSQRSWVPQMTLGGGLIITLLLSSYGLMVLRKNSQLKRAKDELEQISLTDGLTGVANRRHFDQHLDEQWQLSVRELGAISLLIIDIDHFKNFNDQFGHQAGDECLMKVARALNTVIKRPTDLVARYGGEEFAVILPNTTRADELAEACRERVEALRIENPRHGVKSVLTVSVGVSTMEPHRGSEFTDLIASADRALYRAKSSGRNRVEVA</sequence>
<dbReference type="Pfam" id="PF00990">
    <property type="entry name" value="GGDEF"/>
    <property type="match status" value="1"/>
</dbReference>
<name>A0ABV7ZUA2_9GAMM</name>
<dbReference type="InterPro" id="IPR029787">
    <property type="entry name" value="Nucleotide_cyclase"/>
</dbReference>
<evidence type="ECO:0000313" key="9">
    <source>
        <dbReference type="EMBL" id="MFC3852143.1"/>
    </source>
</evidence>
<feature type="domain" description="GGDEF" evidence="8">
    <location>
        <begin position="377"/>
        <end position="510"/>
    </location>
</feature>
<keyword evidence="10" id="KW-1185">Reference proteome</keyword>
<evidence type="ECO:0000256" key="6">
    <source>
        <dbReference type="ARBA" id="ARBA00034247"/>
    </source>
</evidence>
<dbReference type="SMART" id="SM00267">
    <property type="entry name" value="GGDEF"/>
    <property type="match status" value="1"/>
</dbReference>
<dbReference type="SMART" id="SM01079">
    <property type="entry name" value="CHASE"/>
    <property type="match status" value="1"/>
</dbReference>
<dbReference type="PROSITE" id="PS50839">
    <property type="entry name" value="CHASE"/>
    <property type="match status" value="1"/>
</dbReference>
<dbReference type="RefSeq" id="WP_380693950.1">
    <property type="nucleotide sequence ID" value="NZ_JBHRYR010000002.1"/>
</dbReference>
<dbReference type="EMBL" id="JBHRYR010000002">
    <property type="protein sequence ID" value="MFC3852143.1"/>
    <property type="molecule type" value="Genomic_DNA"/>
</dbReference>
<accession>A0ABV7ZUA2</accession>
<evidence type="ECO:0000256" key="4">
    <source>
        <dbReference type="ARBA" id="ARBA00022989"/>
    </source>
</evidence>
<evidence type="ECO:0000256" key="1">
    <source>
        <dbReference type="ARBA" id="ARBA00004370"/>
    </source>
</evidence>
<dbReference type="InterPro" id="IPR042240">
    <property type="entry name" value="CHASE_sf"/>
</dbReference>
<evidence type="ECO:0000256" key="5">
    <source>
        <dbReference type="ARBA" id="ARBA00023136"/>
    </source>
</evidence>
<dbReference type="Gene3D" id="3.30.450.350">
    <property type="entry name" value="CHASE domain"/>
    <property type="match status" value="1"/>
</dbReference>
<dbReference type="Proteomes" id="UP001595617">
    <property type="component" value="Unassembled WGS sequence"/>
</dbReference>
<dbReference type="InterPro" id="IPR006189">
    <property type="entry name" value="CHASE_dom"/>
</dbReference>
<proteinExistence type="predicted"/>
<dbReference type="PROSITE" id="PS50887">
    <property type="entry name" value="GGDEF"/>
    <property type="match status" value="1"/>
</dbReference>
<evidence type="ECO:0000259" key="8">
    <source>
        <dbReference type="PROSITE" id="PS50887"/>
    </source>
</evidence>
<dbReference type="PANTHER" id="PTHR45138">
    <property type="entry name" value="REGULATORY COMPONENTS OF SENSORY TRANSDUCTION SYSTEM"/>
    <property type="match status" value="1"/>
</dbReference>
<dbReference type="CDD" id="cd01949">
    <property type="entry name" value="GGDEF"/>
    <property type="match status" value="1"/>
</dbReference>
<comment type="catalytic activity">
    <reaction evidence="6">
        <text>2 GTP = 3',3'-c-di-GMP + 2 diphosphate</text>
        <dbReference type="Rhea" id="RHEA:24898"/>
        <dbReference type="ChEBI" id="CHEBI:33019"/>
        <dbReference type="ChEBI" id="CHEBI:37565"/>
        <dbReference type="ChEBI" id="CHEBI:58805"/>
        <dbReference type="EC" id="2.7.7.65"/>
    </reaction>
</comment>
<reference evidence="10" key="1">
    <citation type="journal article" date="2019" name="Int. J. Syst. Evol. Microbiol.">
        <title>The Global Catalogue of Microorganisms (GCM) 10K type strain sequencing project: providing services to taxonomists for standard genome sequencing and annotation.</title>
        <authorList>
            <consortium name="The Broad Institute Genomics Platform"/>
            <consortium name="The Broad Institute Genome Sequencing Center for Infectious Disease"/>
            <person name="Wu L."/>
            <person name="Ma J."/>
        </authorList>
    </citation>
    <scope>NUCLEOTIDE SEQUENCE [LARGE SCALE GENOMIC DNA]</scope>
    <source>
        <strain evidence="10">IBRC 10765</strain>
    </source>
</reference>
<comment type="subcellular location">
    <subcellularLocation>
        <location evidence="1">Membrane</location>
    </subcellularLocation>
</comment>
<dbReference type="PANTHER" id="PTHR45138:SF9">
    <property type="entry name" value="DIGUANYLATE CYCLASE DGCM-RELATED"/>
    <property type="match status" value="1"/>
</dbReference>
<organism evidence="9 10">
    <name type="scientific">Saccharospirillum mangrovi</name>
    <dbReference type="NCBI Taxonomy" id="2161747"/>
    <lineage>
        <taxon>Bacteria</taxon>
        <taxon>Pseudomonadati</taxon>
        <taxon>Pseudomonadota</taxon>
        <taxon>Gammaproteobacteria</taxon>
        <taxon>Oceanospirillales</taxon>
        <taxon>Saccharospirillaceae</taxon>
        <taxon>Saccharospirillum</taxon>
    </lineage>
</organism>
<dbReference type="EC" id="2.7.7.65" evidence="2"/>
<keyword evidence="3" id="KW-0812">Transmembrane</keyword>
<evidence type="ECO:0000256" key="2">
    <source>
        <dbReference type="ARBA" id="ARBA00012528"/>
    </source>
</evidence>
<dbReference type="GO" id="GO:0052621">
    <property type="term" value="F:diguanylate cyclase activity"/>
    <property type="evidence" value="ECO:0007669"/>
    <property type="project" value="UniProtKB-EC"/>
</dbReference>
<protein>
    <recommendedName>
        <fullName evidence="2">diguanylate cyclase</fullName>
        <ecNumber evidence="2">2.7.7.65</ecNumber>
    </recommendedName>
</protein>
<dbReference type="Gene3D" id="3.30.70.270">
    <property type="match status" value="1"/>
</dbReference>
<evidence type="ECO:0000313" key="10">
    <source>
        <dbReference type="Proteomes" id="UP001595617"/>
    </source>
</evidence>
<comment type="caution">
    <text evidence="9">The sequence shown here is derived from an EMBL/GenBank/DDBJ whole genome shotgun (WGS) entry which is preliminary data.</text>
</comment>
<evidence type="ECO:0000256" key="3">
    <source>
        <dbReference type="ARBA" id="ARBA00022692"/>
    </source>
</evidence>